<gene>
    <name evidence="2" type="ORF">GKE73_01215</name>
</gene>
<feature type="region of interest" description="Disordered" evidence="1">
    <location>
        <begin position="131"/>
        <end position="156"/>
    </location>
</feature>
<dbReference type="AlphaFoldDB" id="A0A844GCT7"/>
<sequence length="192" mass="20795">MPTEAKLIALLVSVGLCAGGVLWFGHSRFEAGLASGRAELTGYKLQVETQRGIDAEAAHRRYQDKADELAMASNKLDQVQQYLDTAREQLNRRITHAALPPQPVAGQPSPGLLSVDGLQFYNDALGLGLQAGPGTDGTDQSHRGRNRRLSAADSGVSREDLLAHVRDYGTWCRKTAAQRDELIDLLQGKPHG</sequence>
<reference evidence="2 3" key="1">
    <citation type="submission" date="2019-11" db="EMBL/GenBank/DDBJ databases">
        <title>Draft genome sequence of Paludibacterium sp. dN18-1.</title>
        <authorList>
            <person name="Im W.-T."/>
        </authorList>
    </citation>
    <scope>NUCLEOTIDE SEQUENCE [LARGE SCALE GENOMIC DNA]</scope>
    <source>
        <strain evidence="3">dN 18-1</strain>
    </source>
</reference>
<keyword evidence="3" id="KW-1185">Reference proteome</keyword>
<dbReference type="RefSeq" id="WP_230368813.1">
    <property type="nucleotide sequence ID" value="NZ_WLYX01000001.1"/>
</dbReference>
<accession>A0A844GCT7</accession>
<evidence type="ECO:0000256" key="1">
    <source>
        <dbReference type="SAM" id="MobiDB-lite"/>
    </source>
</evidence>
<dbReference type="EMBL" id="WLYX01000001">
    <property type="protein sequence ID" value="MTD32405.1"/>
    <property type="molecule type" value="Genomic_DNA"/>
</dbReference>
<dbReference type="Proteomes" id="UP000446658">
    <property type="component" value="Unassembled WGS sequence"/>
</dbReference>
<comment type="caution">
    <text evidence="2">The sequence shown here is derived from an EMBL/GenBank/DDBJ whole genome shotgun (WGS) entry which is preliminary data.</text>
</comment>
<protein>
    <recommendedName>
        <fullName evidence="4">Lysis protein</fullName>
    </recommendedName>
</protein>
<proteinExistence type="predicted"/>
<evidence type="ECO:0000313" key="2">
    <source>
        <dbReference type="EMBL" id="MTD32405.1"/>
    </source>
</evidence>
<organism evidence="2 3">
    <name type="scientific">Paludibacterium denitrificans</name>
    <dbReference type="NCBI Taxonomy" id="2675226"/>
    <lineage>
        <taxon>Bacteria</taxon>
        <taxon>Pseudomonadati</taxon>
        <taxon>Pseudomonadota</taxon>
        <taxon>Betaproteobacteria</taxon>
        <taxon>Neisseriales</taxon>
        <taxon>Chromobacteriaceae</taxon>
        <taxon>Paludibacterium</taxon>
    </lineage>
</organism>
<name>A0A844GCT7_9NEIS</name>
<evidence type="ECO:0000313" key="3">
    <source>
        <dbReference type="Proteomes" id="UP000446658"/>
    </source>
</evidence>
<evidence type="ECO:0008006" key="4">
    <source>
        <dbReference type="Google" id="ProtNLM"/>
    </source>
</evidence>